<dbReference type="Proteomes" id="UP001141619">
    <property type="component" value="Unassembled WGS sequence"/>
</dbReference>
<sequence length="175" mass="19330">MTDFRGLILGSTRRRSFAWGLAALLGLLPVSYEAHMTPQSAFAGEALSRLTLLSQDGGKDVRHLFQVEIADTDKERLRGLMYRKTLPDDGGMLFDYGEDREVAMWMRNTLIPLDMLFIDKAGVVRHIHENAIPHDETPIASGVPVRAVLELKGGTVAKLGLREGDRVIGALFGDK</sequence>
<reference evidence="1" key="1">
    <citation type="submission" date="2022-08" db="EMBL/GenBank/DDBJ databases">
        <authorList>
            <person name="Vandamme P."/>
            <person name="Hettiarachchi A."/>
            <person name="Peeters C."/>
            <person name="Cnockaert M."/>
            <person name="Carlier A."/>
        </authorList>
    </citation>
    <scope>NUCLEOTIDE SEQUENCE</scope>
    <source>
        <strain evidence="1">LMG 31809</strain>
    </source>
</reference>
<comment type="caution">
    <text evidence="1">The sequence shown here is derived from an EMBL/GenBank/DDBJ whole genome shotgun (WGS) entry which is preliminary data.</text>
</comment>
<dbReference type="Gene3D" id="2.60.120.1140">
    <property type="entry name" value="Protein of unknown function DUF192"/>
    <property type="match status" value="1"/>
</dbReference>
<organism evidence="1 2">
    <name type="scientific">Govanella unica</name>
    <dbReference type="NCBI Taxonomy" id="2975056"/>
    <lineage>
        <taxon>Bacteria</taxon>
        <taxon>Pseudomonadati</taxon>
        <taxon>Pseudomonadota</taxon>
        <taxon>Alphaproteobacteria</taxon>
        <taxon>Emcibacterales</taxon>
        <taxon>Govanellaceae</taxon>
        <taxon>Govanella</taxon>
    </lineage>
</organism>
<name>A0A9X3TY29_9PROT</name>
<dbReference type="InterPro" id="IPR003795">
    <property type="entry name" value="DUF192"/>
</dbReference>
<gene>
    <name evidence="1" type="ORF">NYP16_06780</name>
</gene>
<dbReference type="InterPro" id="IPR038695">
    <property type="entry name" value="Saro_0823-like_sf"/>
</dbReference>
<dbReference type="EMBL" id="JANWOI010000002">
    <property type="protein sequence ID" value="MDA5193659.1"/>
    <property type="molecule type" value="Genomic_DNA"/>
</dbReference>
<dbReference type="RefSeq" id="WP_274943358.1">
    <property type="nucleotide sequence ID" value="NZ_JANWOI010000002.1"/>
</dbReference>
<evidence type="ECO:0000313" key="2">
    <source>
        <dbReference type="Proteomes" id="UP001141619"/>
    </source>
</evidence>
<dbReference type="AlphaFoldDB" id="A0A9X3TY29"/>
<dbReference type="Pfam" id="PF02643">
    <property type="entry name" value="DUF192"/>
    <property type="match status" value="1"/>
</dbReference>
<reference evidence="1" key="2">
    <citation type="journal article" date="2023" name="Syst. Appl. Microbiol.">
        <title>Govania unica gen. nov., sp. nov., a rare biosphere bacterium that represents a novel family in the class Alphaproteobacteria.</title>
        <authorList>
            <person name="Vandamme P."/>
            <person name="Peeters C."/>
            <person name="Hettiarachchi A."/>
            <person name="Cnockaert M."/>
            <person name="Carlier A."/>
        </authorList>
    </citation>
    <scope>NUCLEOTIDE SEQUENCE</scope>
    <source>
        <strain evidence="1">LMG 31809</strain>
    </source>
</reference>
<dbReference type="PANTHER" id="PTHR37953:SF1">
    <property type="entry name" value="UPF0127 PROTEIN MJ1496"/>
    <property type="match status" value="1"/>
</dbReference>
<keyword evidence="2" id="KW-1185">Reference proteome</keyword>
<dbReference type="PANTHER" id="PTHR37953">
    <property type="entry name" value="UPF0127 PROTEIN MJ1496"/>
    <property type="match status" value="1"/>
</dbReference>
<evidence type="ECO:0000313" key="1">
    <source>
        <dbReference type="EMBL" id="MDA5193659.1"/>
    </source>
</evidence>
<accession>A0A9X3TY29</accession>
<protein>
    <submittedName>
        <fullName evidence="1">DUF192 domain-containing protein</fullName>
    </submittedName>
</protein>
<proteinExistence type="predicted"/>